<evidence type="ECO:0000313" key="2">
    <source>
        <dbReference type="EMBL" id="MBH1942469.1"/>
    </source>
</evidence>
<feature type="coiled-coil region" evidence="1">
    <location>
        <begin position="80"/>
        <end position="124"/>
    </location>
</feature>
<protein>
    <recommendedName>
        <fullName evidence="4">FlgN protein</fullName>
    </recommendedName>
</protein>
<dbReference type="AlphaFoldDB" id="A0A8J7HEJ3"/>
<dbReference type="RefSeq" id="WP_197662723.1">
    <property type="nucleotide sequence ID" value="NZ_JAEAGR010000023.1"/>
</dbReference>
<dbReference type="Proteomes" id="UP000623269">
    <property type="component" value="Unassembled WGS sequence"/>
</dbReference>
<gene>
    <name evidence="2" type="ORF">I5677_16325</name>
</gene>
<evidence type="ECO:0008006" key="4">
    <source>
        <dbReference type="Google" id="ProtNLM"/>
    </source>
</evidence>
<keyword evidence="3" id="KW-1185">Reference proteome</keyword>
<comment type="caution">
    <text evidence="2">The sequence shown here is derived from an EMBL/GenBank/DDBJ whole genome shotgun (WGS) entry which is preliminary data.</text>
</comment>
<reference evidence="2" key="1">
    <citation type="submission" date="2020-12" db="EMBL/GenBank/DDBJ databases">
        <title>M. sibirica DSM 26468T genome.</title>
        <authorList>
            <person name="Thieme N."/>
            <person name="Rettenmaier R."/>
            <person name="Zverlov V."/>
            <person name="Liebl W."/>
        </authorList>
    </citation>
    <scope>NUCLEOTIDE SEQUENCE</scope>
    <source>
        <strain evidence="2">DSM 26468</strain>
    </source>
</reference>
<sequence>MGLENGVSKQAYIQLLTEALGKKIKVMEQLLDITSRQEGIIASEKFDEDLFMQTIASKDEQIQLLDKLDTGFEKIYNYVKNEFAENSKSYKDEITLLQNQIKILTDLNVKVQALEKRNKSKLELIFSGKHKEIRNVRLNSKTVSSYYKTIAGQNEGQSFFYDKKN</sequence>
<name>A0A8J7HEJ3_9FIRM</name>
<accession>A0A8J7HEJ3</accession>
<evidence type="ECO:0000313" key="3">
    <source>
        <dbReference type="Proteomes" id="UP000623269"/>
    </source>
</evidence>
<evidence type="ECO:0000256" key="1">
    <source>
        <dbReference type="SAM" id="Coils"/>
    </source>
</evidence>
<organism evidence="2 3">
    <name type="scientific">Mobilitalea sibirica</name>
    <dbReference type="NCBI Taxonomy" id="1462919"/>
    <lineage>
        <taxon>Bacteria</taxon>
        <taxon>Bacillati</taxon>
        <taxon>Bacillota</taxon>
        <taxon>Clostridia</taxon>
        <taxon>Lachnospirales</taxon>
        <taxon>Lachnospiraceae</taxon>
        <taxon>Mobilitalea</taxon>
    </lineage>
</organism>
<proteinExistence type="predicted"/>
<keyword evidence="1" id="KW-0175">Coiled coil</keyword>
<dbReference type="EMBL" id="JAEAGR010000023">
    <property type="protein sequence ID" value="MBH1942469.1"/>
    <property type="molecule type" value="Genomic_DNA"/>
</dbReference>